<feature type="region of interest" description="Disordered" evidence="1">
    <location>
        <begin position="1"/>
        <end position="80"/>
    </location>
</feature>
<evidence type="ECO:0000256" key="2">
    <source>
        <dbReference type="SAM" id="Phobius"/>
    </source>
</evidence>
<feature type="compositionally biased region" description="Low complexity" evidence="1">
    <location>
        <begin position="542"/>
        <end position="572"/>
    </location>
</feature>
<dbReference type="InterPro" id="IPR025519">
    <property type="entry name" value="DUF4407"/>
</dbReference>
<feature type="transmembrane region" description="Helical" evidence="2">
    <location>
        <begin position="153"/>
        <end position="175"/>
    </location>
</feature>
<proteinExistence type="predicted"/>
<keyword evidence="2" id="KW-1133">Transmembrane helix</keyword>
<accession>A0ABP8PIN6</accession>
<evidence type="ECO:0000313" key="3">
    <source>
        <dbReference type="EMBL" id="GAA4488358.1"/>
    </source>
</evidence>
<evidence type="ECO:0000256" key="1">
    <source>
        <dbReference type="SAM" id="MobiDB-lite"/>
    </source>
</evidence>
<reference evidence="4" key="1">
    <citation type="journal article" date="2019" name="Int. J. Syst. Evol. Microbiol.">
        <title>The Global Catalogue of Microorganisms (GCM) 10K type strain sequencing project: providing services to taxonomists for standard genome sequencing and annotation.</title>
        <authorList>
            <consortium name="The Broad Institute Genomics Platform"/>
            <consortium name="The Broad Institute Genome Sequencing Center for Infectious Disease"/>
            <person name="Wu L."/>
            <person name="Ma J."/>
        </authorList>
    </citation>
    <scope>NUCLEOTIDE SEQUENCE [LARGE SCALE GENOMIC DNA]</scope>
    <source>
        <strain evidence="4">JCM 17839</strain>
    </source>
</reference>
<keyword evidence="4" id="KW-1185">Reference proteome</keyword>
<gene>
    <name evidence="3" type="ORF">GCM10023171_27680</name>
</gene>
<name>A0ABP8PIN6_9MICO</name>
<evidence type="ECO:0000313" key="4">
    <source>
        <dbReference type="Proteomes" id="UP001500731"/>
    </source>
</evidence>
<dbReference type="Proteomes" id="UP001500731">
    <property type="component" value="Unassembled WGS sequence"/>
</dbReference>
<feature type="compositionally biased region" description="Low complexity" evidence="1">
    <location>
        <begin position="98"/>
        <end position="113"/>
    </location>
</feature>
<feature type="region of interest" description="Disordered" evidence="1">
    <location>
        <begin position="98"/>
        <end position="121"/>
    </location>
</feature>
<comment type="caution">
    <text evidence="3">The sequence shown here is derived from an EMBL/GenBank/DDBJ whole genome shotgun (WGS) entry which is preliminary data.</text>
</comment>
<sequence length="616" mass="64126">MSYSAHRPGRMDSQGRIAFDVDGQTDPADETADPLYFVRDYAPEGGSDAAATPTAPAEPVEDPFIGEAATTPISTPRPPAPVAPESVIAPASAVAADPDPVAVSRPPRAAKPARTPKPPRVPRPDGWFLRKLAILGGADGPILDRVPSEQPRFVQMFFVLAGTALVSALSMLFALTTGVQVLVWIAVPLSIVWALLIFNLDRFLTSTMRSTHNAWRLIGLAIPRVLMAAIIGFVVAEPIVLQAFHNDISREVTATNLVQAQSDQKAVATGPEKKALDAASARLADLQNQASTGIVKGTSSDSASQKAAQDTVTKITAQMSDQQKVIDQARALYQCELTGQGAGTVPGCTGVQGDGASSAAAKSQLDQAQQTYDALAAQLRQANTDLQSADSSSKTATSATETQNRQQAKDQIPTAEQAYKTALDAYNARAASVAGTNANAVGLLSQISALDRLSAKEPVLGFAHWLIAALFFMIELLPVIVKVLTSWGDPSLYEKAETIAKQVELDRVTSRGYRDRAAIIAEEAKERAFADAHEAEVAGAAAGAPSAPVADPVAVTDPDAVADPDVPAAHVAPTPPMSSGAPSWPVPAHPGVGSAHPGVGSAHPGAGSAHPEVARV</sequence>
<keyword evidence="2" id="KW-0472">Membrane</keyword>
<feature type="region of interest" description="Disordered" evidence="1">
    <location>
        <begin position="383"/>
        <end position="412"/>
    </location>
</feature>
<feature type="transmembrane region" description="Helical" evidence="2">
    <location>
        <begin position="181"/>
        <end position="200"/>
    </location>
</feature>
<protein>
    <recommendedName>
        <fullName evidence="5">DUF4407 domain-containing protein</fullName>
    </recommendedName>
</protein>
<feature type="region of interest" description="Disordered" evidence="1">
    <location>
        <begin position="542"/>
        <end position="616"/>
    </location>
</feature>
<feature type="compositionally biased region" description="Low complexity" evidence="1">
    <location>
        <begin position="388"/>
        <end position="400"/>
    </location>
</feature>
<keyword evidence="2" id="KW-0812">Transmembrane</keyword>
<dbReference type="EMBL" id="BAABGP010000018">
    <property type="protein sequence ID" value="GAA4488358.1"/>
    <property type="molecule type" value="Genomic_DNA"/>
</dbReference>
<organism evidence="3 4">
    <name type="scientific">Microbacterium panaciterrae</name>
    <dbReference type="NCBI Taxonomy" id="985759"/>
    <lineage>
        <taxon>Bacteria</taxon>
        <taxon>Bacillati</taxon>
        <taxon>Actinomycetota</taxon>
        <taxon>Actinomycetes</taxon>
        <taxon>Micrococcales</taxon>
        <taxon>Microbacteriaceae</taxon>
        <taxon>Microbacterium</taxon>
    </lineage>
</organism>
<evidence type="ECO:0008006" key="5">
    <source>
        <dbReference type="Google" id="ProtNLM"/>
    </source>
</evidence>
<dbReference type="Pfam" id="PF14362">
    <property type="entry name" value="DUF4407"/>
    <property type="match status" value="1"/>
</dbReference>
<feature type="transmembrane region" description="Helical" evidence="2">
    <location>
        <begin position="221"/>
        <end position="241"/>
    </location>
</feature>
<dbReference type="RefSeq" id="WP_345187915.1">
    <property type="nucleotide sequence ID" value="NZ_BAABGP010000018.1"/>
</dbReference>